<evidence type="ECO:0000313" key="3">
    <source>
        <dbReference type="EMBL" id="EJF47647.1"/>
    </source>
</evidence>
<gene>
    <name evidence="3" type="ORF">HMPREF1318_1826</name>
</gene>
<dbReference type="PANTHER" id="PTHR37938:SF1">
    <property type="entry name" value="BLL0215 PROTEIN"/>
    <property type="match status" value="1"/>
</dbReference>
<feature type="domain" description="YdbS-like PH" evidence="2">
    <location>
        <begin position="79"/>
        <end position="151"/>
    </location>
</feature>
<dbReference type="OrthoDB" id="4990503at2"/>
<proteinExistence type="predicted"/>
<dbReference type="eggNOG" id="COG3428">
    <property type="taxonomic scope" value="Bacteria"/>
</dbReference>
<dbReference type="Pfam" id="PF03703">
    <property type="entry name" value="bPH_2"/>
    <property type="match status" value="1"/>
</dbReference>
<evidence type="ECO:0000259" key="2">
    <source>
        <dbReference type="Pfam" id="PF03703"/>
    </source>
</evidence>
<evidence type="ECO:0000256" key="1">
    <source>
        <dbReference type="SAM" id="Phobius"/>
    </source>
</evidence>
<keyword evidence="1" id="KW-1133">Transmembrane helix</keyword>
<organism evidence="3 4">
    <name type="scientific">Actinomyces massiliensis F0489</name>
    <dbReference type="NCBI Taxonomy" id="1125718"/>
    <lineage>
        <taxon>Bacteria</taxon>
        <taxon>Bacillati</taxon>
        <taxon>Actinomycetota</taxon>
        <taxon>Actinomycetes</taxon>
        <taxon>Actinomycetales</taxon>
        <taxon>Actinomycetaceae</taxon>
        <taxon>Actinomyces</taxon>
    </lineage>
</organism>
<feature type="transmembrane region" description="Helical" evidence="1">
    <location>
        <begin position="27"/>
        <end position="52"/>
    </location>
</feature>
<protein>
    <submittedName>
        <fullName evidence="3">PH domain protein</fullName>
    </submittedName>
</protein>
<dbReference type="PANTHER" id="PTHR37938">
    <property type="entry name" value="BLL0215 PROTEIN"/>
    <property type="match status" value="1"/>
</dbReference>
<keyword evidence="1" id="KW-0812">Transmembrane</keyword>
<reference evidence="3 4" key="1">
    <citation type="submission" date="2012-05" db="EMBL/GenBank/DDBJ databases">
        <authorList>
            <person name="Harkins D.M."/>
            <person name="Madupu R."/>
            <person name="Durkin A.S."/>
            <person name="Torralba M."/>
            <person name="Methe B."/>
            <person name="Sutton G.G."/>
            <person name="Nelson K.E."/>
        </authorList>
    </citation>
    <scope>NUCLEOTIDE SEQUENCE [LARGE SCALE GENOMIC DNA]</scope>
    <source>
        <strain evidence="3 4">F0489</strain>
    </source>
</reference>
<comment type="caution">
    <text evidence="3">The sequence shown here is derived from an EMBL/GenBank/DDBJ whole genome shotgun (WGS) entry which is preliminary data.</text>
</comment>
<dbReference type="EMBL" id="AKFT01000006">
    <property type="protein sequence ID" value="EJF47647.1"/>
    <property type="molecule type" value="Genomic_DNA"/>
</dbReference>
<keyword evidence="1" id="KW-0472">Membrane</keyword>
<accession>J0NS34</accession>
<dbReference type="InterPro" id="IPR005182">
    <property type="entry name" value="YdbS-like_PH"/>
</dbReference>
<evidence type="ECO:0000313" key="4">
    <source>
        <dbReference type="Proteomes" id="UP000002941"/>
    </source>
</evidence>
<feature type="transmembrane region" description="Helical" evidence="1">
    <location>
        <begin position="58"/>
        <end position="81"/>
    </location>
</feature>
<name>J0NS34_9ACTO</name>
<dbReference type="PATRIC" id="fig|1125718.3.peg.92"/>
<dbReference type="Proteomes" id="UP000002941">
    <property type="component" value="Unassembled WGS sequence"/>
</dbReference>
<dbReference type="AlphaFoldDB" id="J0NS34"/>
<sequence length="172" mass="19199">MLMALSKKLLSRDEVVVRHMHTHIKALLWRIILEVVLVVIGIVGSVLAPASWSPWGLVGIWVVVLVASVPLLVVPWLQWYAHTYTVTTKRIITRSGVFSRAGHDLPLTRISDIQLDKDFTDRFFGCGTLALQTSADDPLLLHDVPQVEMVQVEISNLLFNDVQGAIDVDPRS</sequence>
<keyword evidence="4" id="KW-1185">Reference proteome</keyword>